<sequence>MKNAADQKLPGRNHFAANYIRQLQLVTNFLQLHFPDAALQIGV</sequence>
<dbReference type="EMBL" id="CAAJGR010000023">
    <property type="protein sequence ID" value="VHO06165.1"/>
    <property type="molecule type" value="Genomic_DNA"/>
</dbReference>
<gene>
    <name evidence="1" type="ORF">BAL341_3203</name>
</gene>
<accession>A0A486XWI5</accession>
<dbReference type="AlphaFoldDB" id="A0A486XWI5"/>
<evidence type="ECO:0000313" key="1">
    <source>
        <dbReference type="EMBL" id="VHO06165.1"/>
    </source>
</evidence>
<name>A0A486XWI5_9GAMM</name>
<protein>
    <submittedName>
        <fullName evidence="1">Uncharacterized protein</fullName>
    </submittedName>
</protein>
<organism evidence="1">
    <name type="scientific">Rheinheimera sp. BAL341</name>
    <dbReference type="NCBI Taxonomy" id="1708203"/>
    <lineage>
        <taxon>Bacteria</taxon>
        <taxon>Pseudomonadati</taxon>
        <taxon>Pseudomonadota</taxon>
        <taxon>Gammaproteobacteria</taxon>
        <taxon>Chromatiales</taxon>
        <taxon>Chromatiaceae</taxon>
        <taxon>Rheinheimera</taxon>
    </lineage>
</organism>
<reference evidence="1" key="1">
    <citation type="submission" date="2019-04" db="EMBL/GenBank/DDBJ databases">
        <authorList>
            <person name="Brambilla D."/>
        </authorList>
    </citation>
    <scope>NUCLEOTIDE SEQUENCE</scope>
    <source>
        <strain evidence="1">BAL1</strain>
    </source>
</reference>
<proteinExistence type="predicted"/>